<dbReference type="InterPro" id="IPR036388">
    <property type="entry name" value="WH-like_DNA-bd_sf"/>
</dbReference>
<proteinExistence type="inferred from homology"/>
<dbReference type="SUPFAM" id="SSF46785">
    <property type="entry name" value="Winged helix' DNA-binding domain"/>
    <property type="match status" value="1"/>
</dbReference>
<dbReference type="CDD" id="cd08422">
    <property type="entry name" value="PBP2_CrgA_like"/>
    <property type="match status" value="1"/>
</dbReference>
<dbReference type="Gene3D" id="1.10.10.10">
    <property type="entry name" value="Winged helix-like DNA-binding domain superfamily/Winged helix DNA-binding domain"/>
    <property type="match status" value="1"/>
</dbReference>
<protein>
    <submittedName>
        <fullName evidence="6">LysR family transcriptional regulator</fullName>
    </submittedName>
</protein>
<evidence type="ECO:0000256" key="1">
    <source>
        <dbReference type="ARBA" id="ARBA00009437"/>
    </source>
</evidence>
<comment type="caution">
    <text evidence="6">The sequence shown here is derived from an EMBL/GenBank/DDBJ whole genome shotgun (WGS) entry which is preliminary data.</text>
</comment>
<evidence type="ECO:0000256" key="3">
    <source>
        <dbReference type="ARBA" id="ARBA00023125"/>
    </source>
</evidence>
<name>A0ABX2EL44_9BURK</name>
<dbReference type="PROSITE" id="PS50931">
    <property type="entry name" value="HTH_LYSR"/>
    <property type="match status" value="1"/>
</dbReference>
<dbReference type="InterPro" id="IPR036390">
    <property type="entry name" value="WH_DNA-bd_sf"/>
</dbReference>
<keyword evidence="4" id="KW-0804">Transcription</keyword>
<dbReference type="PANTHER" id="PTHR30537">
    <property type="entry name" value="HTH-TYPE TRANSCRIPTIONAL REGULATOR"/>
    <property type="match status" value="1"/>
</dbReference>
<evidence type="ECO:0000256" key="2">
    <source>
        <dbReference type="ARBA" id="ARBA00023015"/>
    </source>
</evidence>
<dbReference type="InterPro" id="IPR058163">
    <property type="entry name" value="LysR-type_TF_proteobact-type"/>
</dbReference>
<accession>A0ABX2EL44</accession>
<keyword evidence="7" id="KW-1185">Reference proteome</keyword>
<dbReference type="PANTHER" id="PTHR30537:SF5">
    <property type="entry name" value="HTH-TYPE TRANSCRIPTIONAL ACTIVATOR TTDR-RELATED"/>
    <property type="match status" value="1"/>
</dbReference>
<feature type="domain" description="HTH lysR-type" evidence="5">
    <location>
        <begin position="1"/>
        <end position="60"/>
    </location>
</feature>
<dbReference type="Gene3D" id="3.40.190.290">
    <property type="match status" value="1"/>
</dbReference>
<dbReference type="RefSeq" id="WP_173126055.1">
    <property type="nucleotide sequence ID" value="NZ_JABRWJ010000006.1"/>
</dbReference>
<dbReference type="EMBL" id="JABRWJ010000006">
    <property type="protein sequence ID" value="NRF69350.1"/>
    <property type="molecule type" value="Genomic_DNA"/>
</dbReference>
<dbReference type="InterPro" id="IPR000847">
    <property type="entry name" value="LysR_HTH_N"/>
</dbReference>
<evidence type="ECO:0000259" key="5">
    <source>
        <dbReference type="PROSITE" id="PS50931"/>
    </source>
</evidence>
<evidence type="ECO:0000313" key="7">
    <source>
        <dbReference type="Proteomes" id="UP000737171"/>
    </source>
</evidence>
<reference evidence="6 7" key="1">
    <citation type="submission" date="2020-05" db="EMBL/GenBank/DDBJ databases">
        <title>Aquincola sp. isolate from soil.</title>
        <authorList>
            <person name="Han J."/>
            <person name="Kim D.-U."/>
        </authorList>
    </citation>
    <scope>NUCLEOTIDE SEQUENCE [LARGE SCALE GENOMIC DNA]</scope>
    <source>
        <strain evidence="6 7">S2</strain>
    </source>
</reference>
<dbReference type="Proteomes" id="UP000737171">
    <property type="component" value="Unassembled WGS sequence"/>
</dbReference>
<gene>
    <name evidence="6" type="ORF">HLB44_20330</name>
</gene>
<keyword evidence="2" id="KW-0805">Transcription regulation</keyword>
<sequence length="309" mass="33746">MDLDANDLLLFARVAEAGSFSRAAERVRLPKSTVSRRIAALEKRLGERLLQRSTRKLSITDFGFGVLDHARALAAEVDSAQALAQHRQAKPSGRLRVSMPGDFASFALPAMLADFVREHPAIQLELDLSPRRVDLIGENFDLAVRMGELPDDSQLAARRLAEMAMGLYAAPGYLDQVGEPATPDDLLALHGLLLLGRGGEAKGWQLERGADETRVRWEGAPARLSSANSPEVLLHMALAGSGVVAVPHFYAASRLREGRLRRVLPEWCLPATNCWAVFPGRRLMPARTRVFLDALAATMATCVEPSVRV</sequence>
<dbReference type="SUPFAM" id="SSF53850">
    <property type="entry name" value="Periplasmic binding protein-like II"/>
    <property type="match status" value="1"/>
</dbReference>
<comment type="similarity">
    <text evidence="1">Belongs to the LysR transcriptional regulatory family.</text>
</comment>
<dbReference type="Pfam" id="PF03466">
    <property type="entry name" value="LysR_substrate"/>
    <property type="match status" value="1"/>
</dbReference>
<keyword evidence="3" id="KW-0238">DNA-binding</keyword>
<organism evidence="6 7">
    <name type="scientific">Pseudaquabacterium terrae</name>
    <dbReference type="NCBI Taxonomy" id="2732868"/>
    <lineage>
        <taxon>Bacteria</taxon>
        <taxon>Pseudomonadati</taxon>
        <taxon>Pseudomonadota</taxon>
        <taxon>Betaproteobacteria</taxon>
        <taxon>Burkholderiales</taxon>
        <taxon>Sphaerotilaceae</taxon>
        <taxon>Pseudaquabacterium</taxon>
    </lineage>
</organism>
<evidence type="ECO:0000313" key="6">
    <source>
        <dbReference type="EMBL" id="NRF69350.1"/>
    </source>
</evidence>
<evidence type="ECO:0000256" key="4">
    <source>
        <dbReference type="ARBA" id="ARBA00023163"/>
    </source>
</evidence>
<dbReference type="Pfam" id="PF00126">
    <property type="entry name" value="HTH_1"/>
    <property type="match status" value="1"/>
</dbReference>
<dbReference type="InterPro" id="IPR005119">
    <property type="entry name" value="LysR_subst-bd"/>
</dbReference>